<dbReference type="GO" id="GO:0006281">
    <property type="term" value="P:DNA repair"/>
    <property type="evidence" value="ECO:0007669"/>
    <property type="project" value="InterPro"/>
</dbReference>
<dbReference type="Proteomes" id="UP001179121">
    <property type="component" value="Chromosome"/>
</dbReference>
<dbReference type="GO" id="GO:0003677">
    <property type="term" value="F:DNA binding"/>
    <property type="evidence" value="ECO:0007669"/>
    <property type="project" value="InterPro"/>
</dbReference>
<dbReference type="KEGG" id="nti:DNFV4_03159"/>
<gene>
    <name evidence="2" type="ORF">DNFV4_03159</name>
</gene>
<dbReference type="Gene3D" id="1.10.150.110">
    <property type="entry name" value="DNA polymerase beta, N-terminal domain-like"/>
    <property type="match status" value="1"/>
</dbReference>
<dbReference type="AlphaFoldDB" id="A0AA86N145"/>
<name>A0AA86N145_9BACT</name>
<feature type="domain" description="Crossover junction endonuclease MUS81-like HHH" evidence="1">
    <location>
        <begin position="6"/>
        <end position="79"/>
    </location>
</feature>
<dbReference type="PANTHER" id="PTHR11276:SF28">
    <property type="entry name" value="DNA POLYMERASE LAMBDA"/>
    <property type="match status" value="1"/>
</dbReference>
<dbReference type="InterPro" id="IPR022312">
    <property type="entry name" value="DNA_pol_X"/>
</dbReference>
<accession>A0AA86N145</accession>
<evidence type="ECO:0000313" key="3">
    <source>
        <dbReference type="Proteomes" id="UP001179121"/>
    </source>
</evidence>
<keyword evidence="3" id="KW-1185">Reference proteome</keyword>
<dbReference type="SUPFAM" id="SSF47802">
    <property type="entry name" value="DNA polymerase beta, N-terminal domain-like"/>
    <property type="match status" value="1"/>
</dbReference>
<sequence>MAMTRANEELAAIFLRMADLLRGQQANPYRIRAYRRAAETLTSIVEDVAQIEGRGELERIDGIGKDLANKIREFLRTGAIQSYEALKRPLPPEVQPWTSLPGLSETLVQHLYFRLNIRDLDDLAGLVRSHLLRTLPSFGGDEESLLQAIDALRAGQDARPPST</sequence>
<dbReference type="Pfam" id="PF14716">
    <property type="entry name" value="HHH_8"/>
    <property type="match status" value="1"/>
</dbReference>
<dbReference type="GO" id="GO:0003887">
    <property type="term" value="F:DNA-directed DNA polymerase activity"/>
    <property type="evidence" value="ECO:0007669"/>
    <property type="project" value="InterPro"/>
</dbReference>
<protein>
    <submittedName>
        <fullName evidence="2">Histidinol-phosphatase</fullName>
    </submittedName>
</protein>
<dbReference type="InterPro" id="IPR027421">
    <property type="entry name" value="DNA_pol_lamdba_lyase_dom_sf"/>
</dbReference>
<dbReference type="InterPro" id="IPR010996">
    <property type="entry name" value="HHH_MUS81"/>
</dbReference>
<dbReference type="PANTHER" id="PTHR11276">
    <property type="entry name" value="DNA POLYMERASE TYPE-X FAMILY MEMBER"/>
    <property type="match status" value="1"/>
</dbReference>
<reference evidence="2" key="1">
    <citation type="submission" date="2022-10" db="EMBL/GenBank/DDBJ databases">
        <authorList>
            <person name="Koch H."/>
        </authorList>
    </citation>
    <scope>NUCLEOTIDE SEQUENCE</scope>
    <source>
        <strain evidence="2">DNF</strain>
    </source>
</reference>
<organism evidence="2 3">
    <name type="scientific">Nitrospira tepida</name>
    <dbReference type="NCBI Taxonomy" id="2973512"/>
    <lineage>
        <taxon>Bacteria</taxon>
        <taxon>Pseudomonadati</taxon>
        <taxon>Nitrospirota</taxon>
        <taxon>Nitrospiria</taxon>
        <taxon>Nitrospirales</taxon>
        <taxon>Nitrospiraceae</taxon>
        <taxon>Nitrospira</taxon>
    </lineage>
</organism>
<proteinExistence type="predicted"/>
<evidence type="ECO:0000313" key="2">
    <source>
        <dbReference type="EMBL" id="CAI4032729.1"/>
    </source>
</evidence>
<dbReference type="Gene3D" id="1.10.150.20">
    <property type="entry name" value="5' to 3' exonuclease, C-terminal subdomain"/>
    <property type="match status" value="1"/>
</dbReference>
<dbReference type="EMBL" id="OX365700">
    <property type="protein sequence ID" value="CAI4032729.1"/>
    <property type="molecule type" value="Genomic_DNA"/>
</dbReference>
<evidence type="ECO:0000259" key="1">
    <source>
        <dbReference type="Pfam" id="PF14716"/>
    </source>
</evidence>